<evidence type="ECO:0000259" key="7">
    <source>
        <dbReference type="Pfam" id="PF21365"/>
    </source>
</evidence>
<feature type="domain" description="Glycoside hydrolase family 31 TIM barrel" evidence="4">
    <location>
        <begin position="268"/>
        <end position="586"/>
    </location>
</feature>
<dbReference type="InterPro" id="IPR051816">
    <property type="entry name" value="Glycosyl_Hydrolase_31"/>
</dbReference>
<dbReference type="Gene3D" id="2.60.40.1760">
    <property type="entry name" value="glycosyl hydrolase (family 31)"/>
    <property type="match status" value="1"/>
</dbReference>
<dbReference type="SUPFAM" id="SSF51011">
    <property type="entry name" value="Glycosyl hydrolase domain"/>
    <property type="match status" value="1"/>
</dbReference>
<dbReference type="PANTHER" id="PTHR43863:SF2">
    <property type="entry name" value="MALTASE-GLUCOAMYLASE"/>
    <property type="match status" value="1"/>
</dbReference>
<keyword evidence="3" id="KW-0732">Signal</keyword>
<dbReference type="GO" id="GO:0005975">
    <property type="term" value="P:carbohydrate metabolic process"/>
    <property type="evidence" value="ECO:0007669"/>
    <property type="project" value="InterPro"/>
</dbReference>
<feature type="domain" description="DUF5110" evidence="6">
    <location>
        <begin position="700"/>
        <end position="776"/>
    </location>
</feature>
<dbReference type="PANTHER" id="PTHR43863">
    <property type="entry name" value="HYDROLASE, PUTATIVE (AFU_ORTHOLOGUE AFUA_1G03140)-RELATED"/>
    <property type="match status" value="1"/>
</dbReference>
<evidence type="ECO:0000313" key="8">
    <source>
        <dbReference type="EMBL" id="OIJ41456.1"/>
    </source>
</evidence>
<feature type="domain" description="Glycosyl hydrolase family 31 C-terminal" evidence="7">
    <location>
        <begin position="595"/>
        <end position="681"/>
    </location>
</feature>
<dbReference type="SUPFAM" id="SSF51445">
    <property type="entry name" value="(Trans)glycosidases"/>
    <property type="match status" value="1"/>
</dbReference>
<keyword evidence="2 8" id="KW-0378">Hydrolase</keyword>
<evidence type="ECO:0000256" key="3">
    <source>
        <dbReference type="SAM" id="SignalP"/>
    </source>
</evidence>
<feature type="signal peptide" evidence="3">
    <location>
        <begin position="1"/>
        <end position="39"/>
    </location>
</feature>
<dbReference type="CDD" id="cd06598">
    <property type="entry name" value="GH31_transferase_CtsZ"/>
    <property type="match status" value="1"/>
</dbReference>
<dbReference type="Proteomes" id="UP000180246">
    <property type="component" value="Unassembled WGS sequence"/>
</dbReference>
<protein>
    <submittedName>
        <fullName evidence="8">Glycosyl hydrolases 31 family protein</fullName>
    </submittedName>
</protein>
<evidence type="ECO:0000313" key="9">
    <source>
        <dbReference type="Proteomes" id="UP000180246"/>
    </source>
</evidence>
<name>A0A1S2N8N6_9BURK</name>
<evidence type="ECO:0000256" key="1">
    <source>
        <dbReference type="ARBA" id="ARBA00007806"/>
    </source>
</evidence>
<accession>A0A1S2N8N6</accession>
<organism evidence="8 9">
    <name type="scientific">Massilia timonae</name>
    <dbReference type="NCBI Taxonomy" id="47229"/>
    <lineage>
        <taxon>Bacteria</taxon>
        <taxon>Pseudomonadati</taxon>
        <taxon>Pseudomonadota</taxon>
        <taxon>Betaproteobacteria</taxon>
        <taxon>Burkholderiales</taxon>
        <taxon>Oxalobacteraceae</taxon>
        <taxon>Telluria group</taxon>
        <taxon>Massilia</taxon>
    </lineage>
</organism>
<dbReference type="InterPro" id="IPR011013">
    <property type="entry name" value="Gal_mutarotase_sf_dom"/>
</dbReference>
<dbReference type="EMBL" id="JRYB01000001">
    <property type="protein sequence ID" value="OIJ41456.1"/>
    <property type="molecule type" value="Genomic_DNA"/>
</dbReference>
<proteinExistence type="inferred from homology"/>
<keyword evidence="2" id="KW-0326">Glycosidase</keyword>
<dbReference type="InterPro" id="IPR048395">
    <property type="entry name" value="Glyco_hydro_31_C"/>
</dbReference>
<dbReference type="AlphaFoldDB" id="A0A1S2N8N6"/>
<evidence type="ECO:0000259" key="5">
    <source>
        <dbReference type="Pfam" id="PF13802"/>
    </source>
</evidence>
<comment type="caution">
    <text evidence="8">The sequence shown here is derived from an EMBL/GenBank/DDBJ whole genome shotgun (WGS) entry which is preliminary data.</text>
</comment>
<dbReference type="Gene3D" id="3.20.20.80">
    <property type="entry name" value="Glycosidases"/>
    <property type="match status" value="1"/>
</dbReference>
<dbReference type="InterPro" id="IPR013780">
    <property type="entry name" value="Glyco_hydro_b"/>
</dbReference>
<dbReference type="Gene3D" id="2.60.40.1180">
    <property type="entry name" value="Golgi alpha-mannosidase II"/>
    <property type="match status" value="2"/>
</dbReference>
<dbReference type="InterPro" id="IPR017853">
    <property type="entry name" value="GH"/>
</dbReference>
<dbReference type="Pfam" id="PF13802">
    <property type="entry name" value="Gal_mutarotas_2"/>
    <property type="match status" value="1"/>
</dbReference>
<dbReference type="SUPFAM" id="SSF74650">
    <property type="entry name" value="Galactose mutarotase-like"/>
    <property type="match status" value="1"/>
</dbReference>
<feature type="domain" description="Glycoside hydrolase family 31 N-terminal" evidence="5">
    <location>
        <begin position="67"/>
        <end position="225"/>
    </location>
</feature>
<sequence length="820" mass="91643">MLSPASHHNDNEDMTKALTTRLALSLAAIPLAASPLAFAQNAERQLAGVTRNQNTLEIATNDGRYLIKPYSSTIVETTFIPKGERFDPASHAVILAPVQVQATLRDEGGRLTYAVDGGISVTVDKRPFRISYAYKGKPLVAEKRGFGRADGMDAIEFALEDGEALYGAGARAVGMNRRGHRFQLYNKAHYGYAERSELLNYTIPVALSSKKYAIHFDNPQTGWLDFDSRKDGTLRYEVIGGRKTYQVVAGDSWDHLMAGYTGLTGRQPLPPRWAFGNFASRFGYKTEAETRAVVDKFAQEKIPLDAVILDLYWFGKTVQGTMGNLAWDRDTFPNAEKMMADFKARGVKTVVVTEPFVLTTSKRWDEAVDKKVLATDKAGKPYTYDFYFGNTGLIDIYKKEGRDWWWSIYRDLKKGGVTGWWGDLGEPEVHPSDLQHAAGSANQVHNVYGHDWARLIAEGYKREFPAERPFILMRAGYSGSQRFGMIPWSGDVARSWGGLQSQMEISLQMGMQGLAYMHSDLGGFAGAVLDDELYVRWLQYGVFQPIFRPHAQEAVASEPVFRSDATRVLAREAVWLRYAMLPYNYTIAFDNEQTGMPLMRPLMFVEPDPAQPAERSTTYLWGPDFLVTPIVQPGATRAEVYFPNSGSVWFDFHTGQAHKGGILETVKPVEANIPVYVRAGAFVPMAKVVQTTRDYTGREIDLHYYHDASVSASSGKMYDDDGETAGAYEQGKYEIVRFDSKYTEMSAGKRLEIGFKTETGKAMQAKERVFSLKVHNVRAKPRGATVDGRAARFVFNAQQHLLEVQVPARRGQAAQVAIEL</sequence>
<dbReference type="InterPro" id="IPR025887">
    <property type="entry name" value="Glyco_hydro_31_N_dom"/>
</dbReference>
<dbReference type="InterPro" id="IPR000322">
    <property type="entry name" value="Glyco_hydro_31_TIM"/>
</dbReference>
<evidence type="ECO:0000256" key="2">
    <source>
        <dbReference type="RuleBase" id="RU361185"/>
    </source>
</evidence>
<evidence type="ECO:0000259" key="4">
    <source>
        <dbReference type="Pfam" id="PF01055"/>
    </source>
</evidence>
<feature type="chain" id="PRO_5012774554" evidence="3">
    <location>
        <begin position="40"/>
        <end position="820"/>
    </location>
</feature>
<dbReference type="Pfam" id="PF21365">
    <property type="entry name" value="Glyco_hydro_31_3rd"/>
    <property type="match status" value="1"/>
</dbReference>
<dbReference type="GO" id="GO:0004553">
    <property type="term" value="F:hydrolase activity, hydrolyzing O-glycosyl compounds"/>
    <property type="evidence" value="ECO:0007669"/>
    <property type="project" value="InterPro"/>
</dbReference>
<dbReference type="GO" id="GO:0030246">
    <property type="term" value="F:carbohydrate binding"/>
    <property type="evidence" value="ECO:0007669"/>
    <property type="project" value="InterPro"/>
</dbReference>
<dbReference type="InterPro" id="IPR033403">
    <property type="entry name" value="DUF5110"/>
</dbReference>
<dbReference type="CDD" id="cd14752">
    <property type="entry name" value="GH31_N"/>
    <property type="match status" value="1"/>
</dbReference>
<dbReference type="Pfam" id="PF01055">
    <property type="entry name" value="Glyco_hydro_31_2nd"/>
    <property type="match status" value="1"/>
</dbReference>
<reference evidence="8 9" key="1">
    <citation type="submission" date="2014-10" db="EMBL/GenBank/DDBJ databases">
        <authorList>
            <person name="Seo M.-J."/>
            <person name="Seok Y.J."/>
            <person name="Cha I.-T."/>
        </authorList>
    </citation>
    <scope>NUCLEOTIDE SEQUENCE [LARGE SCALE GENOMIC DNA]</scope>
    <source>
        <strain evidence="8 9">NEU</strain>
    </source>
</reference>
<comment type="similarity">
    <text evidence="1 2">Belongs to the glycosyl hydrolase 31 family.</text>
</comment>
<gene>
    <name evidence="8" type="ORF">LO55_3573</name>
</gene>
<dbReference type="Pfam" id="PF17137">
    <property type="entry name" value="DUF5110"/>
    <property type="match status" value="1"/>
</dbReference>
<evidence type="ECO:0000259" key="6">
    <source>
        <dbReference type="Pfam" id="PF17137"/>
    </source>
</evidence>